<keyword evidence="2" id="KW-0902">Two-component regulatory system</keyword>
<dbReference type="Gene3D" id="3.40.50.2300">
    <property type="match status" value="1"/>
</dbReference>
<feature type="modified residue" description="4-aspartylphosphate" evidence="3">
    <location>
        <position position="64"/>
    </location>
</feature>
<proteinExistence type="predicted"/>
<accession>A0ABS7H979</accession>
<dbReference type="RefSeq" id="WP_220371408.1">
    <property type="nucleotide sequence ID" value="NZ_JAEUAO010000002.1"/>
</dbReference>
<evidence type="ECO:0000313" key="5">
    <source>
        <dbReference type="EMBL" id="MBW9063360.1"/>
    </source>
</evidence>
<dbReference type="Pfam" id="PF00072">
    <property type="entry name" value="Response_reg"/>
    <property type="match status" value="1"/>
</dbReference>
<dbReference type="InterPro" id="IPR001789">
    <property type="entry name" value="Sig_transdc_resp-reg_receiver"/>
</dbReference>
<protein>
    <submittedName>
        <fullName evidence="5">Response regulator</fullName>
    </submittedName>
</protein>
<dbReference type="SMART" id="SM00448">
    <property type="entry name" value="REC"/>
    <property type="match status" value="1"/>
</dbReference>
<keyword evidence="1 3" id="KW-0597">Phosphoprotein</keyword>
<dbReference type="InterPro" id="IPR050595">
    <property type="entry name" value="Bact_response_regulator"/>
</dbReference>
<dbReference type="PANTHER" id="PTHR44591:SF14">
    <property type="entry name" value="PROTEIN PILG"/>
    <property type="match status" value="1"/>
</dbReference>
<evidence type="ECO:0000259" key="4">
    <source>
        <dbReference type="PROSITE" id="PS50110"/>
    </source>
</evidence>
<organism evidence="5 6">
    <name type="scientific">Rhizobium herbae</name>
    <dbReference type="NCBI Taxonomy" id="508661"/>
    <lineage>
        <taxon>Bacteria</taxon>
        <taxon>Pseudomonadati</taxon>
        <taxon>Pseudomonadota</taxon>
        <taxon>Alphaproteobacteria</taxon>
        <taxon>Hyphomicrobiales</taxon>
        <taxon>Rhizobiaceae</taxon>
        <taxon>Rhizobium/Agrobacterium group</taxon>
        <taxon>Rhizobium</taxon>
    </lineage>
</organism>
<evidence type="ECO:0000256" key="1">
    <source>
        <dbReference type="ARBA" id="ARBA00022553"/>
    </source>
</evidence>
<gene>
    <name evidence="5" type="ORF">JNB71_08525</name>
</gene>
<reference evidence="5 6" key="1">
    <citation type="journal article" date="2021" name="MBio">
        <title>Poor Competitiveness of Bradyrhizobium in Pigeon Pea Root Colonization in Indian Soils.</title>
        <authorList>
            <person name="Chalasani D."/>
            <person name="Basu A."/>
            <person name="Pullabhotla S.V.S.R.N."/>
            <person name="Jorrin B."/>
            <person name="Neal A.L."/>
            <person name="Poole P.S."/>
            <person name="Podile A.R."/>
            <person name="Tkacz A."/>
        </authorList>
    </citation>
    <scope>NUCLEOTIDE SEQUENCE [LARGE SCALE GENOMIC DNA]</scope>
    <source>
        <strain evidence="5 6">HU44</strain>
    </source>
</reference>
<dbReference type="Proteomes" id="UP000757604">
    <property type="component" value="Unassembled WGS sequence"/>
</dbReference>
<evidence type="ECO:0000256" key="3">
    <source>
        <dbReference type="PROSITE-ProRule" id="PRU00169"/>
    </source>
</evidence>
<dbReference type="EMBL" id="JAEUAO010000002">
    <property type="protein sequence ID" value="MBW9063360.1"/>
    <property type="molecule type" value="Genomic_DNA"/>
</dbReference>
<feature type="domain" description="Response regulatory" evidence="4">
    <location>
        <begin position="14"/>
        <end position="126"/>
    </location>
</feature>
<dbReference type="SUPFAM" id="SSF52172">
    <property type="entry name" value="CheY-like"/>
    <property type="match status" value="1"/>
</dbReference>
<comment type="caution">
    <text evidence="5">The sequence shown here is derived from an EMBL/GenBank/DDBJ whole genome shotgun (WGS) entry which is preliminary data.</text>
</comment>
<evidence type="ECO:0000256" key="2">
    <source>
        <dbReference type="ARBA" id="ARBA00023012"/>
    </source>
</evidence>
<sequence>MSDVFYKGAEGQTKVLVVEDEFFIADDLRRSLTAAGLRVLGPVASNEDAFGVLEQELPDCAVLDVHLGRTRVSPVATKLRQLNIPFVLTTASPAHELASDPALASAINLGKPTNLNRLIETIRQLVT</sequence>
<dbReference type="PROSITE" id="PS50110">
    <property type="entry name" value="RESPONSE_REGULATORY"/>
    <property type="match status" value="1"/>
</dbReference>
<dbReference type="PANTHER" id="PTHR44591">
    <property type="entry name" value="STRESS RESPONSE REGULATOR PROTEIN 1"/>
    <property type="match status" value="1"/>
</dbReference>
<name>A0ABS7H979_9HYPH</name>
<evidence type="ECO:0000313" key="6">
    <source>
        <dbReference type="Proteomes" id="UP000757604"/>
    </source>
</evidence>
<keyword evidence="6" id="KW-1185">Reference proteome</keyword>
<dbReference type="InterPro" id="IPR011006">
    <property type="entry name" value="CheY-like_superfamily"/>
</dbReference>